<evidence type="ECO:0000313" key="1">
    <source>
        <dbReference type="EMBL" id="VDO40592.1"/>
    </source>
</evidence>
<dbReference type="Proteomes" id="UP000268014">
    <property type="component" value="Unassembled WGS sequence"/>
</dbReference>
<dbReference type="AlphaFoldDB" id="A0A0N4WI39"/>
<organism evidence="3">
    <name type="scientific">Haemonchus placei</name>
    <name type="common">Barber's pole worm</name>
    <dbReference type="NCBI Taxonomy" id="6290"/>
    <lineage>
        <taxon>Eukaryota</taxon>
        <taxon>Metazoa</taxon>
        <taxon>Ecdysozoa</taxon>
        <taxon>Nematoda</taxon>
        <taxon>Chromadorea</taxon>
        <taxon>Rhabditida</taxon>
        <taxon>Rhabditina</taxon>
        <taxon>Rhabditomorpha</taxon>
        <taxon>Strongyloidea</taxon>
        <taxon>Trichostrongylidae</taxon>
        <taxon>Haemonchus</taxon>
    </lineage>
</organism>
<sequence length="73" mass="8148">MCIASCIADFYDEGGFAVGDHGSNRFQFDGLGDLHVRNGYHMHAFRIIFHFKLPKGIAAMRPVSVFKAAFILD</sequence>
<accession>A0A0N4WI39</accession>
<evidence type="ECO:0000313" key="3">
    <source>
        <dbReference type="WBParaSite" id="HPLM_0001059901-mRNA-1"/>
    </source>
</evidence>
<evidence type="ECO:0000313" key="2">
    <source>
        <dbReference type="Proteomes" id="UP000268014"/>
    </source>
</evidence>
<gene>
    <name evidence="1" type="ORF">HPLM_LOCUS10591</name>
</gene>
<reference evidence="1 2" key="2">
    <citation type="submission" date="2018-11" db="EMBL/GenBank/DDBJ databases">
        <authorList>
            <consortium name="Pathogen Informatics"/>
        </authorList>
    </citation>
    <scope>NUCLEOTIDE SEQUENCE [LARGE SCALE GENOMIC DNA]</scope>
    <source>
        <strain evidence="1 2">MHpl1</strain>
    </source>
</reference>
<dbReference type="EMBL" id="UZAF01017338">
    <property type="protein sequence ID" value="VDO40592.1"/>
    <property type="molecule type" value="Genomic_DNA"/>
</dbReference>
<reference evidence="3" key="1">
    <citation type="submission" date="2017-02" db="UniProtKB">
        <authorList>
            <consortium name="WormBaseParasite"/>
        </authorList>
    </citation>
    <scope>IDENTIFICATION</scope>
</reference>
<protein>
    <submittedName>
        <fullName evidence="3">Histone deacetylase</fullName>
    </submittedName>
</protein>
<name>A0A0N4WI39_HAEPC</name>
<dbReference type="WBParaSite" id="HPLM_0001059901-mRNA-1">
    <property type="protein sequence ID" value="HPLM_0001059901-mRNA-1"/>
    <property type="gene ID" value="HPLM_0001059901"/>
</dbReference>
<keyword evidence="2" id="KW-1185">Reference proteome</keyword>
<proteinExistence type="predicted"/>